<dbReference type="Proteomes" id="UP000015241">
    <property type="component" value="Unassembled WGS sequence"/>
</dbReference>
<dbReference type="InParanoid" id="S8FD91"/>
<proteinExistence type="predicted"/>
<reference evidence="1 2" key="1">
    <citation type="journal article" date="2012" name="Science">
        <title>The Paleozoic origin of enzymatic lignin decomposition reconstructed from 31 fungal genomes.</title>
        <authorList>
            <person name="Floudas D."/>
            <person name="Binder M."/>
            <person name="Riley R."/>
            <person name="Barry K."/>
            <person name="Blanchette R.A."/>
            <person name="Henrissat B."/>
            <person name="Martinez A.T."/>
            <person name="Otillar R."/>
            <person name="Spatafora J.W."/>
            <person name="Yadav J.S."/>
            <person name="Aerts A."/>
            <person name="Benoit I."/>
            <person name="Boyd A."/>
            <person name="Carlson A."/>
            <person name="Copeland A."/>
            <person name="Coutinho P.M."/>
            <person name="de Vries R.P."/>
            <person name="Ferreira P."/>
            <person name="Findley K."/>
            <person name="Foster B."/>
            <person name="Gaskell J."/>
            <person name="Glotzer D."/>
            <person name="Gorecki P."/>
            <person name="Heitman J."/>
            <person name="Hesse C."/>
            <person name="Hori C."/>
            <person name="Igarashi K."/>
            <person name="Jurgens J.A."/>
            <person name="Kallen N."/>
            <person name="Kersten P."/>
            <person name="Kohler A."/>
            <person name="Kuees U."/>
            <person name="Kumar T.K.A."/>
            <person name="Kuo A."/>
            <person name="LaButti K."/>
            <person name="Larrondo L.F."/>
            <person name="Lindquist E."/>
            <person name="Ling A."/>
            <person name="Lombard V."/>
            <person name="Lucas S."/>
            <person name="Lundell T."/>
            <person name="Martin R."/>
            <person name="McLaughlin D.J."/>
            <person name="Morgenstern I."/>
            <person name="Morin E."/>
            <person name="Murat C."/>
            <person name="Nagy L.G."/>
            <person name="Nolan M."/>
            <person name="Ohm R.A."/>
            <person name="Patyshakuliyeva A."/>
            <person name="Rokas A."/>
            <person name="Ruiz-Duenas F.J."/>
            <person name="Sabat G."/>
            <person name="Salamov A."/>
            <person name="Samejima M."/>
            <person name="Schmutz J."/>
            <person name="Slot J.C."/>
            <person name="St John F."/>
            <person name="Stenlid J."/>
            <person name="Sun H."/>
            <person name="Sun S."/>
            <person name="Syed K."/>
            <person name="Tsang A."/>
            <person name="Wiebenga A."/>
            <person name="Young D."/>
            <person name="Pisabarro A."/>
            <person name="Eastwood D.C."/>
            <person name="Martin F."/>
            <person name="Cullen D."/>
            <person name="Grigoriev I.V."/>
            <person name="Hibbett D.S."/>
        </authorList>
    </citation>
    <scope>NUCLEOTIDE SEQUENCE</scope>
    <source>
        <strain evidence="2">FP-58527</strain>
    </source>
</reference>
<dbReference type="AlphaFoldDB" id="S8FD91"/>
<name>S8FD91_FOMSC</name>
<dbReference type="HOGENOM" id="CLU_2960776_0_0_1"/>
<sequence length="59" mass="6322">MSPPDVLELMLPPVFHDVSTSAELLAVPTDVADTETPLPPIVVEEEAEPVPPPYDADDL</sequence>
<evidence type="ECO:0000313" key="2">
    <source>
        <dbReference type="Proteomes" id="UP000015241"/>
    </source>
</evidence>
<protein>
    <submittedName>
        <fullName evidence="1">Uncharacterized protein</fullName>
    </submittedName>
</protein>
<organism evidence="1 2">
    <name type="scientific">Fomitopsis schrenkii</name>
    <name type="common">Brown rot fungus</name>
    <dbReference type="NCBI Taxonomy" id="2126942"/>
    <lineage>
        <taxon>Eukaryota</taxon>
        <taxon>Fungi</taxon>
        <taxon>Dikarya</taxon>
        <taxon>Basidiomycota</taxon>
        <taxon>Agaricomycotina</taxon>
        <taxon>Agaricomycetes</taxon>
        <taxon>Polyporales</taxon>
        <taxon>Fomitopsis</taxon>
    </lineage>
</organism>
<keyword evidence="2" id="KW-1185">Reference proteome</keyword>
<accession>S8FD91</accession>
<gene>
    <name evidence="1" type="ORF">FOMPIDRAFT_1025374</name>
</gene>
<evidence type="ECO:0000313" key="1">
    <source>
        <dbReference type="EMBL" id="EPS96464.1"/>
    </source>
</evidence>
<dbReference type="EMBL" id="KE504188">
    <property type="protein sequence ID" value="EPS96464.1"/>
    <property type="molecule type" value="Genomic_DNA"/>
</dbReference>